<comment type="caution">
    <text evidence="1">The sequence shown here is derived from an EMBL/GenBank/DDBJ whole genome shotgun (WGS) entry which is preliminary data.</text>
</comment>
<dbReference type="Proteomes" id="UP000288096">
    <property type="component" value="Unassembled WGS sequence"/>
</dbReference>
<dbReference type="EMBL" id="BEXT01000001">
    <property type="protein sequence ID" value="GBC59764.1"/>
    <property type="molecule type" value="Genomic_DNA"/>
</dbReference>
<evidence type="ECO:0000313" key="1">
    <source>
        <dbReference type="EMBL" id="GBC59764.1"/>
    </source>
</evidence>
<evidence type="ECO:0000313" key="2">
    <source>
        <dbReference type="Proteomes" id="UP000288096"/>
    </source>
</evidence>
<organism evidence="1 2">
    <name type="scientific">Desulfonema ishimotonii</name>
    <dbReference type="NCBI Taxonomy" id="45657"/>
    <lineage>
        <taxon>Bacteria</taxon>
        <taxon>Pseudomonadati</taxon>
        <taxon>Thermodesulfobacteriota</taxon>
        <taxon>Desulfobacteria</taxon>
        <taxon>Desulfobacterales</taxon>
        <taxon>Desulfococcaceae</taxon>
        <taxon>Desulfonema</taxon>
    </lineage>
</organism>
<dbReference type="InterPro" id="IPR029787">
    <property type="entry name" value="Nucleotide_cyclase"/>
</dbReference>
<reference evidence="2" key="1">
    <citation type="submission" date="2017-11" db="EMBL/GenBank/DDBJ databases">
        <authorList>
            <person name="Watanabe M."/>
            <person name="Kojima H."/>
        </authorList>
    </citation>
    <scope>NUCLEOTIDE SEQUENCE [LARGE SCALE GENOMIC DNA]</scope>
    <source>
        <strain evidence="2">Tokyo 01</strain>
    </source>
</reference>
<dbReference type="SUPFAM" id="SSF55073">
    <property type="entry name" value="Nucleotide cyclase"/>
    <property type="match status" value="1"/>
</dbReference>
<keyword evidence="2" id="KW-1185">Reference proteome</keyword>
<proteinExistence type="predicted"/>
<dbReference type="RefSeq" id="WP_124327249.1">
    <property type="nucleotide sequence ID" value="NZ_BEXT01000001.1"/>
</dbReference>
<dbReference type="AlphaFoldDB" id="A0A401FS28"/>
<name>A0A401FS28_9BACT</name>
<reference evidence="2" key="2">
    <citation type="submission" date="2019-01" db="EMBL/GenBank/DDBJ databases">
        <title>Genome sequence of Desulfonema ishimotonii strain Tokyo 01.</title>
        <authorList>
            <person name="Fukui M."/>
        </authorList>
    </citation>
    <scope>NUCLEOTIDE SEQUENCE [LARGE SCALE GENOMIC DNA]</scope>
    <source>
        <strain evidence="2">Tokyo 01</strain>
    </source>
</reference>
<dbReference type="Gene3D" id="3.30.70.1230">
    <property type="entry name" value="Nucleotide cyclase"/>
    <property type="match status" value="1"/>
</dbReference>
<protein>
    <recommendedName>
        <fullName evidence="3">Guanylate cyclase domain-containing protein</fullName>
    </recommendedName>
</protein>
<evidence type="ECO:0008006" key="3">
    <source>
        <dbReference type="Google" id="ProtNLM"/>
    </source>
</evidence>
<dbReference type="OrthoDB" id="5409211at2"/>
<gene>
    <name evidence="1" type="ORF">DENIS_0705</name>
</gene>
<sequence>MMPDFSKFSRPMPTLAGLQLRSYSVNCSMDRLKTGIDNLRHDVYLSEEFAKSVRHIVSHAISRVTRMEATLASVKKSDLAKDKERFKENCKAIMLDAVNAAKLNREAQIDILAQFAIIKLLRSELHRQYNALLEQLKQKIRGCEIRDDHDGAVSFKKKMNGMAEEKEAVISEAGNEIFSYFRKVQLRHLNEMRRINFGDEAVIPDNFFANPMLFRENPADDFFTLKKYEILLGHRLEDPDKYDALTALIRGLLIEIETRDMNIPRGTDTERNFPDSERLKAIDGWLQQGSNVDLLFNCFQSEYQYERLRKEKKENGELARLKASARHQRVRLNYFYKKFKRLGILRKIVASYEMQPLCFEYCPPLVPQLILQFLASNSAGKGVVSRLKRLKKFYRGDFPMAPLRKKRWKIRRLLPRNRKAYLIRFLKDFSRYHRDSQNYEAVRVAMDAINLTTDEKFIQLSRTNNTLYEFLLPGEHVAEKKPIINHVIIKADVRGSTDMTHRMVEKGLNPASYFSLNLFDPITDILSDFGAAKVFVEGDAIILSIFEREETPEGWYSVARACGLAARILRIVRRCNLRNEKSHLPPIELGIGISYHEGSPAFLFDQDHRIMISSAINLADRLSGCSKKLRKQLNNSYPFNLYVFQSATEKERAGTADDLSLRYNVNGIEINAGGFRKLRREIEMKSVCAHNACLFDRADVKLYTGKYPLITGEYQRLVIREGRIPRVNADTLEISELTDRKYYEVCTDPKICQQIRKVCRA</sequence>
<accession>A0A401FS28</accession>